<dbReference type="UniPathway" id="UPA00223"/>
<dbReference type="AlphaFoldDB" id="R5M066"/>
<dbReference type="Gene3D" id="1.10.580.10">
    <property type="entry name" value="Citrate Synthase, domain 1"/>
    <property type="match status" value="1"/>
</dbReference>
<dbReference type="InterPro" id="IPR016142">
    <property type="entry name" value="Citrate_synth-like_lrg_a-sub"/>
</dbReference>
<name>R5M066_9FIRM</name>
<evidence type="ECO:0000256" key="4">
    <source>
        <dbReference type="ARBA" id="ARBA00049288"/>
    </source>
</evidence>
<dbReference type="PIRSF" id="PIRSF001369">
    <property type="entry name" value="Citrate_synth"/>
    <property type="match status" value="1"/>
</dbReference>
<dbReference type="GO" id="GO:0036440">
    <property type="term" value="F:citrate synthase activity"/>
    <property type="evidence" value="ECO:0007669"/>
    <property type="project" value="UniProtKB-EC"/>
</dbReference>
<dbReference type="InterPro" id="IPR024176">
    <property type="entry name" value="Citrate_synthase_bac-typ"/>
</dbReference>
<organism evidence="7 8">
    <name type="scientific">Eshraghiella crossota CAG:259</name>
    <dbReference type="NCBI Taxonomy" id="1263062"/>
    <lineage>
        <taxon>Bacteria</taxon>
        <taxon>Bacillati</taxon>
        <taxon>Bacillota</taxon>
        <taxon>Clostridia</taxon>
        <taxon>Lachnospirales</taxon>
        <taxon>Lachnospiraceae</taxon>
        <taxon>Eshraghiella</taxon>
    </lineage>
</organism>
<dbReference type="EMBL" id="CAYU010000119">
    <property type="protein sequence ID" value="CCY78731.1"/>
    <property type="molecule type" value="Genomic_DNA"/>
</dbReference>
<reference evidence="7" key="1">
    <citation type="submission" date="2012-11" db="EMBL/GenBank/DDBJ databases">
        <title>Dependencies among metagenomic species, viruses, plasmids and units of genetic variation.</title>
        <authorList>
            <person name="Nielsen H.B."/>
            <person name="Almeida M."/>
            <person name="Juncker A.S."/>
            <person name="Rasmussen S."/>
            <person name="Li J."/>
            <person name="Sunagawa S."/>
            <person name="Plichta D."/>
            <person name="Gautier L."/>
            <person name="Le Chatelier E."/>
            <person name="Peletier E."/>
            <person name="Bonde I."/>
            <person name="Nielsen T."/>
            <person name="Manichanh C."/>
            <person name="Arumugam M."/>
            <person name="Batto J."/>
            <person name="Santos M.B.Q.D."/>
            <person name="Blom N."/>
            <person name="Borruel N."/>
            <person name="Burgdorf K.S."/>
            <person name="Boumezbeur F."/>
            <person name="Casellas F."/>
            <person name="Dore J."/>
            <person name="Guarner F."/>
            <person name="Hansen T."/>
            <person name="Hildebrand F."/>
            <person name="Kaas R.S."/>
            <person name="Kennedy S."/>
            <person name="Kristiansen K."/>
            <person name="Kultima J.R."/>
            <person name="Leonard P."/>
            <person name="Levenez F."/>
            <person name="Lund O."/>
            <person name="Moumen B."/>
            <person name="Le Paslier D."/>
            <person name="Pons N."/>
            <person name="Pedersen O."/>
            <person name="Prifti E."/>
            <person name="Qin J."/>
            <person name="Raes J."/>
            <person name="Tap J."/>
            <person name="Tims S."/>
            <person name="Ussery D.W."/>
            <person name="Yamada T."/>
            <person name="MetaHit consortium"/>
            <person name="Renault P."/>
            <person name="Sicheritz-Ponten T."/>
            <person name="Bork P."/>
            <person name="Wang J."/>
            <person name="Brunak S."/>
            <person name="Ehrlich S.D."/>
        </authorList>
    </citation>
    <scope>NUCLEOTIDE SEQUENCE [LARGE SCALE GENOMIC DNA]</scope>
</reference>
<keyword evidence="3 5" id="KW-0808">Transferase</keyword>
<comment type="pathway">
    <text evidence="1">Carbohydrate metabolism; tricarboxylic acid cycle.</text>
</comment>
<protein>
    <recommendedName>
        <fullName evidence="5">Citrate synthase</fullName>
    </recommendedName>
</protein>
<evidence type="ECO:0000313" key="7">
    <source>
        <dbReference type="EMBL" id="CCY78731.1"/>
    </source>
</evidence>
<dbReference type="PRINTS" id="PR00143">
    <property type="entry name" value="CITRTSNTHASE"/>
</dbReference>
<dbReference type="PANTHER" id="PTHR11739:SF4">
    <property type="entry name" value="CITRATE SYNTHASE, PEROXISOMAL"/>
    <property type="match status" value="1"/>
</dbReference>
<dbReference type="Proteomes" id="UP000018300">
    <property type="component" value="Unassembled WGS sequence"/>
</dbReference>
<dbReference type="GO" id="GO:0005975">
    <property type="term" value="P:carbohydrate metabolic process"/>
    <property type="evidence" value="ECO:0007669"/>
    <property type="project" value="TreeGrafter"/>
</dbReference>
<dbReference type="SUPFAM" id="SSF48256">
    <property type="entry name" value="Citrate synthase"/>
    <property type="match status" value="1"/>
</dbReference>
<evidence type="ECO:0000256" key="2">
    <source>
        <dbReference type="ARBA" id="ARBA00010566"/>
    </source>
</evidence>
<evidence type="ECO:0000256" key="3">
    <source>
        <dbReference type="ARBA" id="ARBA00022679"/>
    </source>
</evidence>
<evidence type="ECO:0000256" key="5">
    <source>
        <dbReference type="PIRNR" id="PIRNR001369"/>
    </source>
</evidence>
<comment type="catalytic activity">
    <reaction evidence="4">
        <text>oxaloacetate + acetyl-CoA + H2O = citrate + CoA + H(+)</text>
        <dbReference type="Rhea" id="RHEA:16845"/>
        <dbReference type="ChEBI" id="CHEBI:15377"/>
        <dbReference type="ChEBI" id="CHEBI:15378"/>
        <dbReference type="ChEBI" id="CHEBI:16452"/>
        <dbReference type="ChEBI" id="CHEBI:16947"/>
        <dbReference type="ChEBI" id="CHEBI:57287"/>
        <dbReference type="ChEBI" id="CHEBI:57288"/>
        <dbReference type="EC" id="2.3.3.16"/>
    </reaction>
</comment>
<dbReference type="InterPro" id="IPR036969">
    <property type="entry name" value="Citrate_synthase_sf"/>
</dbReference>
<dbReference type="NCBIfam" id="NF010635">
    <property type="entry name" value="PRK14032.1"/>
    <property type="match status" value="1"/>
</dbReference>
<evidence type="ECO:0000313" key="8">
    <source>
        <dbReference type="Proteomes" id="UP000018300"/>
    </source>
</evidence>
<sequence>MISITDYTDEQVKLCVKNDQIDKNLYQEYGVKRGLRDEQGQGVLTGLTNISQITAFKNVNGEKVPCDGELLYRGYNVRDLVNGAADKRFIFEEGVYLLLFGDLPDNEQLAKFREALNNSMDFPTNFTRDVIMKAPRVDIMNSMTRSILTLACYDDRQDDLSLSNVLRQCIMLISNFSMMAVYGYHAYNHYDNNGSMYIHRPDSNLSIAENFLRMLRPDKSFTELEARVLDIALLLHMEHGGGNNSTFTTRVVTSSGSDTYSAIAAAMSSLKGRKHGGANLQVMKMMDDIKSHVSDFGDEEEIATYLDKILNKQAYDRQGLIYGMGHAVYSLSDPREQVFRKFVEELAHNKGKDKDLMLYENIEKIAPMLIARERKIYKGVSPNVDFYSGFVYEMLGIPRELYTPLFAIARIAGWSAHRMEELVTTDKIIRPAYKSLVTDREYIPRDLR</sequence>
<feature type="active site" evidence="6">
    <location>
        <position position="385"/>
    </location>
</feature>
<comment type="caution">
    <text evidence="7">The sequence shown here is derived from an EMBL/GenBank/DDBJ whole genome shotgun (WGS) entry which is preliminary data.</text>
</comment>
<proteinExistence type="inferred from homology"/>
<dbReference type="Pfam" id="PF00285">
    <property type="entry name" value="Citrate_synt"/>
    <property type="match status" value="1"/>
</dbReference>
<dbReference type="InterPro" id="IPR016143">
    <property type="entry name" value="Citrate_synth-like_sm_a-sub"/>
</dbReference>
<gene>
    <name evidence="7" type="ORF">BN569_01474</name>
</gene>
<feature type="active site" evidence="6">
    <location>
        <position position="326"/>
    </location>
</feature>
<evidence type="ECO:0000256" key="6">
    <source>
        <dbReference type="PIRSR" id="PIRSR001369-1"/>
    </source>
</evidence>
<dbReference type="GO" id="GO:0006099">
    <property type="term" value="P:tricarboxylic acid cycle"/>
    <property type="evidence" value="ECO:0007669"/>
    <property type="project" value="UniProtKB-UniPathway"/>
</dbReference>
<dbReference type="Gene3D" id="1.10.230.10">
    <property type="entry name" value="Cytochrome P450-Terp, domain 2"/>
    <property type="match status" value="1"/>
</dbReference>
<dbReference type="InterPro" id="IPR002020">
    <property type="entry name" value="Citrate_synthase"/>
</dbReference>
<dbReference type="GO" id="GO:0005829">
    <property type="term" value="C:cytosol"/>
    <property type="evidence" value="ECO:0007669"/>
    <property type="project" value="TreeGrafter"/>
</dbReference>
<accession>R5M066</accession>
<evidence type="ECO:0000256" key="1">
    <source>
        <dbReference type="ARBA" id="ARBA00005163"/>
    </source>
</evidence>
<comment type="similarity">
    <text evidence="2 5">Belongs to the citrate synthase family.</text>
</comment>
<dbReference type="PANTHER" id="PTHR11739">
    <property type="entry name" value="CITRATE SYNTHASE"/>
    <property type="match status" value="1"/>
</dbReference>